<gene>
    <name evidence="1" type="ORF">MM415B03270_0009</name>
</gene>
<accession>A0A6M3LFA2</accession>
<proteinExistence type="predicted"/>
<organism evidence="1">
    <name type="scientific">viral metagenome</name>
    <dbReference type="NCBI Taxonomy" id="1070528"/>
    <lineage>
        <taxon>unclassified sequences</taxon>
        <taxon>metagenomes</taxon>
        <taxon>organismal metagenomes</taxon>
    </lineage>
</organism>
<reference evidence="1" key="1">
    <citation type="submission" date="2020-03" db="EMBL/GenBank/DDBJ databases">
        <title>The deep terrestrial virosphere.</title>
        <authorList>
            <person name="Holmfeldt K."/>
            <person name="Nilsson E."/>
            <person name="Simone D."/>
            <person name="Lopez-Fernandez M."/>
            <person name="Wu X."/>
            <person name="de Brujin I."/>
            <person name="Lundin D."/>
            <person name="Andersson A."/>
            <person name="Bertilsson S."/>
            <person name="Dopson M."/>
        </authorList>
    </citation>
    <scope>NUCLEOTIDE SEQUENCE</scope>
    <source>
        <strain evidence="1">MM415B03270</strain>
    </source>
</reference>
<evidence type="ECO:0008006" key="2">
    <source>
        <dbReference type="Google" id="ProtNLM"/>
    </source>
</evidence>
<name>A0A6M3LFA2_9ZZZZ</name>
<dbReference type="EMBL" id="MT143008">
    <property type="protein sequence ID" value="QJA91718.1"/>
    <property type="molecule type" value="Genomic_DNA"/>
</dbReference>
<sequence length="197" mass="21374">MLFQGKDGELRLFDFGLSGTTYYLEILFSEMDFAGPTARPRTEETLIMDRGNFDSNAHYIEGNDEPRYAPLAVSFSCKLADTVNSQIVSDWIGGVSPIGYANAAVSGTTSLRSCKGKTTIDGNTLPNFKDATKQTFFLEVLWSGDNDIGLKYNEIYFPPGEQSIAESADGLTLSGNAQVYGDVTRITGFTAGLTSII</sequence>
<evidence type="ECO:0000313" key="1">
    <source>
        <dbReference type="EMBL" id="QJA91718.1"/>
    </source>
</evidence>
<dbReference type="AlphaFoldDB" id="A0A6M3LFA2"/>
<protein>
    <recommendedName>
        <fullName evidence="2">Tail protein</fullName>
    </recommendedName>
</protein>